<comment type="caution">
    <text evidence="6">The sequence shown here is derived from an EMBL/GenBank/DDBJ whole genome shotgun (WGS) entry which is preliminary data.</text>
</comment>
<evidence type="ECO:0000256" key="5">
    <source>
        <dbReference type="ARBA" id="ARBA00023033"/>
    </source>
</evidence>
<evidence type="ECO:0000256" key="4">
    <source>
        <dbReference type="ARBA" id="ARBA00023004"/>
    </source>
</evidence>
<dbReference type="InterPro" id="IPR050651">
    <property type="entry name" value="Plant_Cytochrome_P450_Monoox"/>
</dbReference>
<dbReference type="GO" id="GO:0020037">
    <property type="term" value="F:heme binding"/>
    <property type="evidence" value="ECO:0007669"/>
    <property type="project" value="InterPro"/>
</dbReference>
<evidence type="ECO:0000256" key="3">
    <source>
        <dbReference type="ARBA" id="ARBA00023002"/>
    </source>
</evidence>
<organism evidence="6 7">
    <name type="scientific">Turnera subulata</name>
    <dbReference type="NCBI Taxonomy" id="218843"/>
    <lineage>
        <taxon>Eukaryota</taxon>
        <taxon>Viridiplantae</taxon>
        <taxon>Streptophyta</taxon>
        <taxon>Embryophyta</taxon>
        <taxon>Tracheophyta</taxon>
        <taxon>Spermatophyta</taxon>
        <taxon>Magnoliopsida</taxon>
        <taxon>eudicotyledons</taxon>
        <taxon>Gunneridae</taxon>
        <taxon>Pentapetalae</taxon>
        <taxon>rosids</taxon>
        <taxon>fabids</taxon>
        <taxon>Malpighiales</taxon>
        <taxon>Passifloraceae</taxon>
        <taxon>Turnera</taxon>
    </lineage>
</organism>
<evidence type="ECO:0000256" key="2">
    <source>
        <dbReference type="ARBA" id="ARBA00022723"/>
    </source>
</evidence>
<dbReference type="InterPro" id="IPR002401">
    <property type="entry name" value="Cyt_P450_E_grp-I"/>
</dbReference>
<dbReference type="PANTHER" id="PTHR47947:SF13">
    <property type="entry name" value="CYTOCHROME P450, FAMILY 81, SUBFAMILY K, POLYPEPTIDE 1-RELATED"/>
    <property type="match status" value="1"/>
</dbReference>
<dbReference type="EMBL" id="JAKUCV010006586">
    <property type="protein sequence ID" value="KAJ4826757.1"/>
    <property type="molecule type" value="Genomic_DNA"/>
</dbReference>
<dbReference type="PRINTS" id="PR00463">
    <property type="entry name" value="EP450I"/>
</dbReference>
<dbReference type="Gene3D" id="1.10.630.10">
    <property type="entry name" value="Cytochrome P450"/>
    <property type="match status" value="2"/>
</dbReference>
<keyword evidence="1" id="KW-0349">Heme</keyword>
<name>A0A9Q0J3K8_9ROSI</name>
<evidence type="ECO:0000313" key="6">
    <source>
        <dbReference type="EMBL" id="KAJ4826757.1"/>
    </source>
</evidence>
<dbReference type="GO" id="GO:0004497">
    <property type="term" value="F:monooxygenase activity"/>
    <property type="evidence" value="ECO:0007669"/>
    <property type="project" value="UniProtKB-KW"/>
</dbReference>
<protein>
    <recommendedName>
        <fullName evidence="8">Cytochrome P450</fullName>
    </recommendedName>
</protein>
<keyword evidence="4" id="KW-0408">Iron</keyword>
<gene>
    <name evidence="6" type="ORF">Tsubulata_047300</name>
</gene>
<evidence type="ECO:0008006" key="8">
    <source>
        <dbReference type="Google" id="ProtNLM"/>
    </source>
</evidence>
<dbReference type="GO" id="GO:0005506">
    <property type="term" value="F:iron ion binding"/>
    <property type="evidence" value="ECO:0007669"/>
    <property type="project" value="InterPro"/>
</dbReference>
<keyword evidence="3" id="KW-0560">Oxidoreductase</keyword>
<dbReference type="GO" id="GO:0016705">
    <property type="term" value="F:oxidoreductase activity, acting on paired donors, with incorporation or reduction of molecular oxygen"/>
    <property type="evidence" value="ECO:0007669"/>
    <property type="project" value="InterPro"/>
</dbReference>
<keyword evidence="7" id="KW-1185">Reference proteome</keyword>
<dbReference type="PANTHER" id="PTHR47947">
    <property type="entry name" value="CYTOCHROME P450 82C3-RELATED"/>
    <property type="match status" value="1"/>
</dbReference>
<keyword evidence="2" id="KW-0479">Metal-binding</keyword>
<evidence type="ECO:0000256" key="1">
    <source>
        <dbReference type="ARBA" id="ARBA00022617"/>
    </source>
</evidence>
<evidence type="ECO:0000313" key="7">
    <source>
        <dbReference type="Proteomes" id="UP001141552"/>
    </source>
</evidence>
<dbReference type="OrthoDB" id="1055148at2759"/>
<dbReference type="InterPro" id="IPR001128">
    <property type="entry name" value="Cyt_P450"/>
</dbReference>
<dbReference type="SUPFAM" id="SSF48264">
    <property type="entry name" value="Cytochrome P450"/>
    <property type="match status" value="2"/>
</dbReference>
<reference evidence="6" key="1">
    <citation type="submission" date="2022-02" db="EMBL/GenBank/DDBJ databases">
        <authorList>
            <person name="Henning P.M."/>
            <person name="McCubbin A.G."/>
            <person name="Shore J.S."/>
        </authorList>
    </citation>
    <scope>NUCLEOTIDE SEQUENCE</scope>
    <source>
        <strain evidence="6">F60SS</strain>
        <tissue evidence="6">Leaves</tissue>
    </source>
</reference>
<dbReference type="Proteomes" id="UP001141552">
    <property type="component" value="Unassembled WGS sequence"/>
</dbReference>
<sequence>MNLIYTRVDFVNQPRVAGVDSKAKEMVMLADTLGQSLLFGSSLHIGAENDEERASKAENPNHRGDQTRRNLIEVVGRILLRPKKKLPPGPLALPIIGHLHLLKNPLHKSLESLVAQYGPIMYLKFGSRPALVVSSSSAIEECFTKNDIIFANRPPSMSGDILTYSFNRFVWASYGHNWRTLRRIAVTKRILLRSLKNLPPGPLSLPIIGHLHLLKNPLYKSLESLSSQYGPIMFLKFGSRSTLVVSSPSAIEESFTKNDIIFANRPLTMAADILTYNSTVFVWASYGHNWRTLRRIAVTEFLSSSSVPKSASIRDEEVSCLVRRLFKRCSGGGKQKVDLNLLISVLTKNVMMKLATGKWYVEEEHANTEVEKQLFQEFKQLFSASLGMNICDFIPVFRLIGYKGIETSMKKIDGEKRCLLAKFG</sequence>
<reference evidence="6" key="2">
    <citation type="journal article" date="2023" name="Plants (Basel)">
        <title>Annotation of the Turnera subulata (Passifloraceae) Draft Genome Reveals the S-Locus Evolved after the Divergence of Turneroideae from Passifloroideae in a Stepwise Manner.</title>
        <authorList>
            <person name="Henning P.M."/>
            <person name="Roalson E.H."/>
            <person name="Mir W."/>
            <person name="McCubbin A.G."/>
            <person name="Shore J.S."/>
        </authorList>
    </citation>
    <scope>NUCLEOTIDE SEQUENCE</scope>
    <source>
        <strain evidence="6">F60SS</strain>
    </source>
</reference>
<proteinExistence type="predicted"/>
<dbReference type="Pfam" id="PF00067">
    <property type="entry name" value="p450"/>
    <property type="match status" value="2"/>
</dbReference>
<keyword evidence="5" id="KW-0503">Monooxygenase</keyword>
<dbReference type="InterPro" id="IPR036396">
    <property type="entry name" value="Cyt_P450_sf"/>
</dbReference>
<accession>A0A9Q0J3K8</accession>
<dbReference type="AlphaFoldDB" id="A0A9Q0J3K8"/>